<comment type="caution">
    <text evidence="1">The sequence shown here is derived from an EMBL/GenBank/DDBJ whole genome shotgun (WGS) entry which is preliminary data.</text>
</comment>
<organism evidence="1 2">
    <name type="scientific">Parelaphostrongylus tenuis</name>
    <name type="common">Meningeal worm</name>
    <dbReference type="NCBI Taxonomy" id="148309"/>
    <lineage>
        <taxon>Eukaryota</taxon>
        <taxon>Metazoa</taxon>
        <taxon>Ecdysozoa</taxon>
        <taxon>Nematoda</taxon>
        <taxon>Chromadorea</taxon>
        <taxon>Rhabditida</taxon>
        <taxon>Rhabditina</taxon>
        <taxon>Rhabditomorpha</taxon>
        <taxon>Strongyloidea</taxon>
        <taxon>Metastrongylidae</taxon>
        <taxon>Parelaphostrongylus</taxon>
    </lineage>
</organism>
<keyword evidence="2" id="KW-1185">Reference proteome</keyword>
<accession>A0AAD5MZ91</accession>
<gene>
    <name evidence="1" type="ORF">KIN20_016890</name>
</gene>
<proteinExistence type="predicted"/>
<name>A0AAD5MZ91_PARTN</name>
<dbReference type="AlphaFoldDB" id="A0AAD5MZ91"/>
<dbReference type="EMBL" id="JAHQIW010003381">
    <property type="protein sequence ID" value="KAJ1358461.1"/>
    <property type="molecule type" value="Genomic_DNA"/>
</dbReference>
<evidence type="ECO:0000313" key="2">
    <source>
        <dbReference type="Proteomes" id="UP001196413"/>
    </source>
</evidence>
<evidence type="ECO:0000313" key="1">
    <source>
        <dbReference type="EMBL" id="KAJ1358461.1"/>
    </source>
</evidence>
<protein>
    <submittedName>
        <fullName evidence="1">Uncharacterized protein</fullName>
    </submittedName>
</protein>
<dbReference type="Proteomes" id="UP001196413">
    <property type="component" value="Unassembled WGS sequence"/>
</dbReference>
<reference evidence="1" key="1">
    <citation type="submission" date="2021-06" db="EMBL/GenBank/DDBJ databases">
        <title>Parelaphostrongylus tenuis whole genome reference sequence.</title>
        <authorList>
            <person name="Garwood T.J."/>
            <person name="Larsen P.A."/>
            <person name="Fountain-Jones N.M."/>
            <person name="Garbe J.R."/>
            <person name="Macchietto M.G."/>
            <person name="Kania S.A."/>
            <person name="Gerhold R.W."/>
            <person name="Richards J.E."/>
            <person name="Wolf T.M."/>
        </authorList>
    </citation>
    <scope>NUCLEOTIDE SEQUENCE</scope>
    <source>
        <strain evidence="1">MNPRO001-30</strain>
        <tissue evidence="1">Meninges</tissue>
    </source>
</reference>
<sequence length="73" mass="8036">MYVILQRSSSWASASVIAKNSVDLNNDLSAACLIIRDIQPLATSPPVPCQNVNLHFLIISRQHFDKDIVKSTA</sequence>